<feature type="compositionally biased region" description="Acidic residues" evidence="4">
    <location>
        <begin position="301"/>
        <end position="311"/>
    </location>
</feature>
<keyword evidence="1" id="KW-0479">Metal-binding</keyword>
<dbReference type="GO" id="GO:0043161">
    <property type="term" value="P:proteasome-mediated ubiquitin-dependent protein catabolic process"/>
    <property type="evidence" value="ECO:0007669"/>
    <property type="project" value="TreeGrafter"/>
</dbReference>
<dbReference type="GO" id="GO:0008270">
    <property type="term" value="F:zinc ion binding"/>
    <property type="evidence" value="ECO:0007669"/>
    <property type="project" value="UniProtKB-KW"/>
</dbReference>
<dbReference type="OrthoDB" id="4788989at2759"/>
<protein>
    <recommendedName>
        <fullName evidence="5">E3 ubiquitin-protein ligase Sina-like RING finger domain-containing protein</fullName>
    </recommendedName>
</protein>
<gene>
    <name evidence="6" type="ORF">Fcan01_10873</name>
</gene>
<dbReference type="Gene3D" id="3.30.40.10">
    <property type="entry name" value="Zinc/RING finger domain, C3HC4 (zinc finger)"/>
    <property type="match status" value="1"/>
</dbReference>
<keyword evidence="2" id="KW-0863">Zinc-finger</keyword>
<proteinExistence type="predicted"/>
<accession>A0A226EBD8</accession>
<feature type="region of interest" description="Disordered" evidence="4">
    <location>
        <begin position="155"/>
        <end position="368"/>
    </location>
</feature>
<dbReference type="SUPFAM" id="SSF57850">
    <property type="entry name" value="RING/U-box"/>
    <property type="match status" value="1"/>
</dbReference>
<dbReference type="InterPro" id="IPR004162">
    <property type="entry name" value="SINA-like_animal"/>
</dbReference>
<keyword evidence="7" id="KW-1185">Reference proteome</keyword>
<evidence type="ECO:0000256" key="2">
    <source>
        <dbReference type="ARBA" id="ARBA00022771"/>
    </source>
</evidence>
<feature type="compositionally biased region" description="Basic residues" evidence="4">
    <location>
        <begin position="1"/>
        <end position="13"/>
    </location>
</feature>
<dbReference type="GO" id="GO:0005737">
    <property type="term" value="C:cytoplasm"/>
    <property type="evidence" value="ECO:0007669"/>
    <property type="project" value="TreeGrafter"/>
</dbReference>
<dbReference type="PANTHER" id="PTHR45877:SF2">
    <property type="entry name" value="E3 UBIQUITIN-PROTEIN LIGASE SINA-RELATED"/>
    <property type="match status" value="1"/>
</dbReference>
<comment type="caution">
    <text evidence="6">The sequence shown here is derived from an EMBL/GenBank/DDBJ whole genome shotgun (WGS) entry which is preliminary data.</text>
</comment>
<dbReference type="Pfam" id="PF21362">
    <property type="entry name" value="Sina_RING"/>
    <property type="match status" value="1"/>
</dbReference>
<evidence type="ECO:0000256" key="1">
    <source>
        <dbReference type="ARBA" id="ARBA00022723"/>
    </source>
</evidence>
<name>A0A226EBD8_FOLCA</name>
<dbReference type="PANTHER" id="PTHR45877">
    <property type="entry name" value="E3 UBIQUITIN-PROTEIN LIGASE SIAH2"/>
    <property type="match status" value="1"/>
</dbReference>
<evidence type="ECO:0000256" key="4">
    <source>
        <dbReference type="SAM" id="MobiDB-lite"/>
    </source>
</evidence>
<evidence type="ECO:0000313" key="6">
    <source>
        <dbReference type="EMBL" id="OXA54952.1"/>
    </source>
</evidence>
<dbReference type="InterPro" id="IPR049548">
    <property type="entry name" value="Sina-like_RING"/>
</dbReference>
<reference evidence="6 7" key="1">
    <citation type="submission" date="2015-12" db="EMBL/GenBank/DDBJ databases">
        <title>The genome of Folsomia candida.</title>
        <authorList>
            <person name="Faddeeva A."/>
            <person name="Derks M.F."/>
            <person name="Anvar Y."/>
            <person name="Smit S."/>
            <person name="Van Straalen N."/>
            <person name="Roelofs D."/>
        </authorList>
    </citation>
    <scope>NUCLEOTIDE SEQUENCE [LARGE SCALE GENOMIC DNA]</scope>
    <source>
        <strain evidence="6 7">VU population</strain>
        <tissue evidence="6">Whole body</tissue>
    </source>
</reference>
<dbReference type="OMA" id="DENDDMY"/>
<dbReference type="GO" id="GO:0061630">
    <property type="term" value="F:ubiquitin protein ligase activity"/>
    <property type="evidence" value="ECO:0007669"/>
    <property type="project" value="TreeGrafter"/>
</dbReference>
<evidence type="ECO:0000259" key="5">
    <source>
        <dbReference type="Pfam" id="PF21362"/>
    </source>
</evidence>
<feature type="compositionally biased region" description="Acidic residues" evidence="4">
    <location>
        <begin position="349"/>
        <end position="368"/>
    </location>
</feature>
<dbReference type="Proteomes" id="UP000198287">
    <property type="component" value="Unassembled WGS sequence"/>
</dbReference>
<feature type="compositionally biased region" description="Acidic residues" evidence="4">
    <location>
        <begin position="272"/>
        <end position="286"/>
    </location>
</feature>
<dbReference type="EMBL" id="LNIX01000005">
    <property type="protein sequence ID" value="OXA54952.1"/>
    <property type="molecule type" value="Genomic_DNA"/>
</dbReference>
<feature type="compositionally biased region" description="Acidic residues" evidence="4">
    <location>
        <begin position="327"/>
        <end position="341"/>
    </location>
</feature>
<evidence type="ECO:0000256" key="3">
    <source>
        <dbReference type="ARBA" id="ARBA00022833"/>
    </source>
</evidence>
<feature type="compositionally biased region" description="Basic and acidic residues" evidence="4">
    <location>
        <begin position="287"/>
        <end position="300"/>
    </location>
</feature>
<feature type="compositionally biased region" description="Polar residues" evidence="4">
    <location>
        <begin position="177"/>
        <end position="195"/>
    </location>
</feature>
<feature type="compositionally biased region" description="Acidic residues" evidence="4">
    <location>
        <begin position="244"/>
        <end position="260"/>
    </location>
</feature>
<feature type="region of interest" description="Disordered" evidence="4">
    <location>
        <begin position="84"/>
        <end position="103"/>
    </location>
</feature>
<organism evidence="6 7">
    <name type="scientific">Folsomia candida</name>
    <name type="common">Springtail</name>
    <dbReference type="NCBI Taxonomy" id="158441"/>
    <lineage>
        <taxon>Eukaryota</taxon>
        <taxon>Metazoa</taxon>
        <taxon>Ecdysozoa</taxon>
        <taxon>Arthropoda</taxon>
        <taxon>Hexapoda</taxon>
        <taxon>Collembola</taxon>
        <taxon>Entomobryomorpha</taxon>
        <taxon>Isotomoidea</taxon>
        <taxon>Isotomidae</taxon>
        <taxon>Proisotominae</taxon>
        <taxon>Folsomia</taxon>
    </lineage>
</organism>
<dbReference type="GO" id="GO:0031624">
    <property type="term" value="F:ubiquitin conjugating enzyme binding"/>
    <property type="evidence" value="ECO:0007669"/>
    <property type="project" value="TreeGrafter"/>
</dbReference>
<dbReference type="AlphaFoldDB" id="A0A226EBD8"/>
<feature type="domain" description="E3 ubiquitin-protein ligase Sina-like RING finger" evidence="5">
    <location>
        <begin position="30"/>
        <end position="64"/>
    </location>
</feature>
<feature type="region of interest" description="Disordered" evidence="4">
    <location>
        <begin position="1"/>
        <end position="20"/>
    </location>
</feature>
<keyword evidence="3" id="KW-0862">Zinc</keyword>
<evidence type="ECO:0000313" key="7">
    <source>
        <dbReference type="Proteomes" id="UP000198287"/>
    </source>
</evidence>
<dbReference type="InterPro" id="IPR013083">
    <property type="entry name" value="Znf_RING/FYVE/PHD"/>
</dbReference>
<sequence length="368" mass="41061">MSSKSTSRRRRHSSSSSTSSTSEVSNILECCICLDMCSVPILQCVNGHNICASHVPRLLSCPTCRTSYFSGTGRNRLAEKLVEQKNKKRKLTPTNQDPPVDPDLILASLRNHEYTNQNTLQYSEDEIDYYSQIADFDSGDDSDVYVSDDGTVDTNRMLQADSSDDSNDADYGPDFANNFSPDSNVGQRNPSSVHDNQNDDGSDTTDAYWDVGPWNVSQDLGPSDDDSDDCPITYVNRRARPIPDDSDDDDDGAQEEEQDHDDAANTNSNSDQELDNNDENNYDDDDRVTYDQDNINHFEGEESDQSDDDQSGGEVNNDTDISVLSDGDSDANDDEEDFITEENDRVDASDENDDMYGNNDTDDYDEWV</sequence>